<dbReference type="InterPro" id="IPR000182">
    <property type="entry name" value="GNAT_dom"/>
</dbReference>
<dbReference type="Gene3D" id="3.40.630.30">
    <property type="match status" value="1"/>
</dbReference>
<sequence>MKIHIAKTPSDLESFYPLLTELRTHLTYENFLDTYHHAHKNDQYELVGFFEEETVIALIGYRVLYDFVRGRHLYIDDLITSETVRSQGIGARILEFAEERAKELKCTGGLRLCAGIENTDGIKFYEKNGWKARALAFVKRI</sequence>
<name>A0ABU5VWJ3_9BACT</name>
<protein>
    <submittedName>
        <fullName evidence="2">GNAT family N-acetyltransferase</fullName>
    </submittedName>
</protein>
<dbReference type="SUPFAM" id="SSF55729">
    <property type="entry name" value="Acyl-CoA N-acyltransferases (Nat)"/>
    <property type="match status" value="1"/>
</dbReference>
<comment type="caution">
    <text evidence="2">The sequence shown here is derived from an EMBL/GenBank/DDBJ whole genome shotgun (WGS) entry which is preliminary data.</text>
</comment>
<dbReference type="InterPro" id="IPR016181">
    <property type="entry name" value="Acyl_CoA_acyltransferase"/>
</dbReference>
<dbReference type="Proteomes" id="UP001302274">
    <property type="component" value="Unassembled WGS sequence"/>
</dbReference>
<evidence type="ECO:0000259" key="1">
    <source>
        <dbReference type="PROSITE" id="PS51186"/>
    </source>
</evidence>
<accession>A0ABU5VWJ3</accession>
<evidence type="ECO:0000313" key="3">
    <source>
        <dbReference type="Proteomes" id="UP001302274"/>
    </source>
</evidence>
<dbReference type="Pfam" id="PF00583">
    <property type="entry name" value="Acetyltransf_1"/>
    <property type="match status" value="1"/>
</dbReference>
<dbReference type="RefSeq" id="WP_323577415.1">
    <property type="nucleotide sequence ID" value="NZ_JAYGJQ010000002.1"/>
</dbReference>
<organism evidence="2 3">
    <name type="scientific">Bacteriovorax antarcticus</name>
    <dbReference type="NCBI Taxonomy" id="3088717"/>
    <lineage>
        <taxon>Bacteria</taxon>
        <taxon>Pseudomonadati</taxon>
        <taxon>Bdellovibrionota</taxon>
        <taxon>Bacteriovoracia</taxon>
        <taxon>Bacteriovoracales</taxon>
        <taxon>Bacteriovoracaceae</taxon>
        <taxon>Bacteriovorax</taxon>
    </lineage>
</organism>
<reference evidence="2 3" key="1">
    <citation type="submission" date="2023-11" db="EMBL/GenBank/DDBJ databases">
        <title>A Novel Polar Bacteriovorax (B. antarcticus) Isolated from the Biocrust in Antarctica.</title>
        <authorList>
            <person name="Mun W."/>
            <person name="Choi S.Y."/>
            <person name="Mitchell R.J."/>
        </authorList>
    </citation>
    <scope>NUCLEOTIDE SEQUENCE [LARGE SCALE GENOMIC DNA]</scope>
    <source>
        <strain evidence="2 3">PP10</strain>
    </source>
</reference>
<feature type="domain" description="N-acetyltransferase" evidence="1">
    <location>
        <begin position="1"/>
        <end position="141"/>
    </location>
</feature>
<dbReference type="PROSITE" id="PS51186">
    <property type="entry name" value="GNAT"/>
    <property type="match status" value="1"/>
</dbReference>
<proteinExistence type="predicted"/>
<evidence type="ECO:0000313" key="2">
    <source>
        <dbReference type="EMBL" id="MEA9357411.1"/>
    </source>
</evidence>
<keyword evidence="3" id="KW-1185">Reference proteome</keyword>
<dbReference type="CDD" id="cd04301">
    <property type="entry name" value="NAT_SF"/>
    <property type="match status" value="1"/>
</dbReference>
<dbReference type="EMBL" id="JAYGJQ010000002">
    <property type="protein sequence ID" value="MEA9357411.1"/>
    <property type="molecule type" value="Genomic_DNA"/>
</dbReference>
<gene>
    <name evidence="2" type="ORF">SHI21_14385</name>
</gene>